<organism evidence="1 2">
    <name type="scientific">Trifolium medium</name>
    <dbReference type="NCBI Taxonomy" id="97028"/>
    <lineage>
        <taxon>Eukaryota</taxon>
        <taxon>Viridiplantae</taxon>
        <taxon>Streptophyta</taxon>
        <taxon>Embryophyta</taxon>
        <taxon>Tracheophyta</taxon>
        <taxon>Spermatophyta</taxon>
        <taxon>Magnoliopsida</taxon>
        <taxon>eudicotyledons</taxon>
        <taxon>Gunneridae</taxon>
        <taxon>Pentapetalae</taxon>
        <taxon>rosids</taxon>
        <taxon>fabids</taxon>
        <taxon>Fabales</taxon>
        <taxon>Fabaceae</taxon>
        <taxon>Papilionoideae</taxon>
        <taxon>50 kb inversion clade</taxon>
        <taxon>NPAAA clade</taxon>
        <taxon>Hologalegina</taxon>
        <taxon>IRL clade</taxon>
        <taxon>Trifolieae</taxon>
        <taxon>Trifolium</taxon>
    </lineage>
</organism>
<proteinExistence type="predicted"/>
<dbReference type="AlphaFoldDB" id="A0A392SCZ5"/>
<name>A0A392SCZ5_9FABA</name>
<keyword evidence="2" id="KW-1185">Reference proteome</keyword>
<reference evidence="1 2" key="1">
    <citation type="journal article" date="2018" name="Front. Plant Sci.">
        <title>Red Clover (Trifolium pratense) and Zigzag Clover (T. medium) - A Picture of Genomic Similarities and Differences.</title>
        <authorList>
            <person name="Dluhosova J."/>
            <person name="Istvanek J."/>
            <person name="Nedelnik J."/>
            <person name="Repkova J."/>
        </authorList>
    </citation>
    <scope>NUCLEOTIDE SEQUENCE [LARGE SCALE GENOMIC DNA]</scope>
    <source>
        <strain evidence="2">cv. 10/8</strain>
        <tissue evidence="1">Leaf</tissue>
    </source>
</reference>
<protein>
    <submittedName>
        <fullName evidence="1">Uncharacterized protein</fullName>
    </submittedName>
</protein>
<comment type="caution">
    <text evidence="1">The sequence shown here is derived from an EMBL/GenBank/DDBJ whole genome shotgun (WGS) entry which is preliminary data.</text>
</comment>
<dbReference type="Proteomes" id="UP000265520">
    <property type="component" value="Unassembled WGS sequence"/>
</dbReference>
<evidence type="ECO:0000313" key="1">
    <source>
        <dbReference type="EMBL" id="MCI45820.1"/>
    </source>
</evidence>
<evidence type="ECO:0000313" key="2">
    <source>
        <dbReference type="Proteomes" id="UP000265520"/>
    </source>
</evidence>
<accession>A0A392SCZ5</accession>
<dbReference type="EMBL" id="LXQA010349027">
    <property type="protein sequence ID" value="MCI45820.1"/>
    <property type="molecule type" value="Genomic_DNA"/>
</dbReference>
<feature type="non-terminal residue" evidence="1">
    <location>
        <position position="1"/>
    </location>
</feature>
<sequence length="29" mass="2986">KTIPELPPARGVTIVAPGAMCCEFGGWIA</sequence>